<name>A0A428MEP7_9BACT</name>
<evidence type="ECO:0008006" key="5">
    <source>
        <dbReference type="Google" id="ProtNLM"/>
    </source>
</evidence>
<comment type="caution">
    <text evidence="3">The sequence shown here is derived from an EMBL/GenBank/DDBJ whole genome shotgun (WGS) entry which is preliminary data.</text>
</comment>
<feature type="compositionally biased region" description="Polar residues" evidence="1">
    <location>
        <begin position="127"/>
        <end position="137"/>
    </location>
</feature>
<evidence type="ECO:0000256" key="2">
    <source>
        <dbReference type="SAM" id="SignalP"/>
    </source>
</evidence>
<protein>
    <recommendedName>
        <fullName evidence="5">Spy/CpxP family protein refolding chaperone</fullName>
    </recommendedName>
</protein>
<keyword evidence="2" id="KW-0732">Signal</keyword>
<dbReference type="EMBL" id="RSDW01000001">
    <property type="protein sequence ID" value="RSL15336.1"/>
    <property type="molecule type" value="Genomic_DNA"/>
</dbReference>
<feature type="compositionally biased region" description="Basic residues" evidence="1">
    <location>
        <begin position="116"/>
        <end position="125"/>
    </location>
</feature>
<evidence type="ECO:0000256" key="1">
    <source>
        <dbReference type="SAM" id="MobiDB-lite"/>
    </source>
</evidence>
<dbReference type="OrthoDB" id="123229at2"/>
<gene>
    <name evidence="3" type="ORF">EDE15_0822</name>
</gene>
<feature type="region of interest" description="Disordered" evidence="1">
    <location>
        <begin position="110"/>
        <end position="137"/>
    </location>
</feature>
<proteinExistence type="predicted"/>
<reference evidence="3 4" key="1">
    <citation type="submission" date="2018-12" db="EMBL/GenBank/DDBJ databases">
        <title>Sequencing of bacterial isolates from soil warming experiment in Harvard Forest, Massachusetts, USA.</title>
        <authorList>
            <person name="Deangelis K."/>
        </authorList>
    </citation>
    <scope>NUCLEOTIDE SEQUENCE [LARGE SCALE GENOMIC DNA]</scope>
    <source>
        <strain evidence="3 4">EB153</strain>
    </source>
</reference>
<evidence type="ECO:0000313" key="3">
    <source>
        <dbReference type="EMBL" id="RSL15336.1"/>
    </source>
</evidence>
<dbReference type="AlphaFoldDB" id="A0A428MEP7"/>
<feature type="chain" id="PRO_5019210883" description="Spy/CpxP family protein refolding chaperone" evidence="2">
    <location>
        <begin position="22"/>
        <end position="137"/>
    </location>
</feature>
<organism evidence="3 4">
    <name type="scientific">Edaphobacter aggregans</name>
    <dbReference type="NCBI Taxonomy" id="570835"/>
    <lineage>
        <taxon>Bacteria</taxon>
        <taxon>Pseudomonadati</taxon>
        <taxon>Acidobacteriota</taxon>
        <taxon>Terriglobia</taxon>
        <taxon>Terriglobales</taxon>
        <taxon>Acidobacteriaceae</taxon>
        <taxon>Edaphobacter</taxon>
    </lineage>
</organism>
<accession>A0A428MEP7</accession>
<dbReference type="RefSeq" id="WP_125484089.1">
    <property type="nucleotide sequence ID" value="NZ_RSDW01000001.1"/>
</dbReference>
<feature type="signal peptide" evidence="2">
    <location>
        <begin position="1"/>
        <end position="21"/>
    </location>
</feature>
<dbReference type="Proteomes" id="UP000269669">
    <property type="component" value="Unassembled WGS sequence"/>
</dbReference>
<sequence>MKRILLSASLALALSGGLAFAQSATTPAPEGKHFHHHRPNAQQEAAWLSTKLNLSSDQTAKLEPILADRDQKMSALWSNTSLSPDEKKQQMRTLHQDLKQQLSTVLTPDQIEQMKSLHHGRRGPHHPQSQTAPPSGL</sequence>
<evidence type="ECO:0000313" key="4">
    <source>
        <dbReference type="Proteomes" id="UP000269669"/>
    </source>
</evidence>
<keyword evidence="4" id="KW-1185">Reference proteome</keyword>